<dbReference type="EMBL" id="CP040017">
    <property type="protein sequence ID" value="QCP14560.1"/>
    <property type="molecule type" value="Genomic_DNA"/>
</dbReference>
<evidence type="ECO:0000313" key="2">
    <source>
        <dbReference type="Proteomes" id="UP000298763"/>
    </source>
</evidence>
<keyword evidence="2" id="KW-1185">Reference proteome</keyword>
<protein>
    <submittedName>
        <fullName evidence="1">Type VI secretion system baseplate subunit TssG</fullName>
    </submittedName>
</protein>
<name>A0ABX5UTH5_9BURK</name>
<organism evidence="1 2">
    <name type="scientific">Pseudoduganella umbonata</name>
    <dbReference type="NCBI Taxonomy" id="864828"/>
    <lineage>
        <taxon>Bacteria</taxon>
        <taxon>Pseudomonadati</taxon>
        <taxon>Pseudomonadota</taxon>
        <taxon>Betaproteobacteria</taxon>
        <taxon>Burkholderiales</taxon>
        <taxon>Oxalobacteraceae</taxon>
        <taxon>Telluria group</taxon>
        <taxon>Pseudoduganella</taxon>
    </lineage>
</organism>
<gene>
    <name evidence="1" type="primary">tssG</name>
    <name evidence="1" type="ORF">FCL38_08205</name>
</gene>
<reference evidence="1 2" key="1">
    <citation type="submission" date="2019-05" db="EMBL/GenBank/DDBJ databases">
        <title>Draft Genome Sequences of Six Type Strains of the Genus Massilia.</title>
        <authorList>
            <person name="Miess H."/>
            <person name="Frediansyhah A."/>
            <person name="Gross H."/>
        </authorList>
    </citation>
    <scope>NUCLEOTIDE SEQUENCE [LARGE SCALE GENOMIC DNA]</scope>
    <source>
        <strain evidence="1 2">DSMZ 26121</strain>
    </source>
</reference>
<proteinExistence type="predicted"/>
<dbReference type="PANTHER" id="PTHR35564:SF4">
    <property type="entry name" value="CYTOPLASMIC PROTEIN"/>
    <property type="match status" value="1"/>
</dbReference>
<dbReference type="Pfam" id="PF06996">
    <property type="entry name" value="T6SS_TssG"/>
    <property type="match status" value="1"/>
</dbReference>
<sequence>MAGKGGAMRDAVALLGQLAADPASFEFHAALRLVECAHPELPRIGTAPRPQDEALRLGQHPSLAFKPHMLAALERDGGAGEEAKVPRLLLNFFGLLGANGPLPVHLTEYVRERQRHHDDPTPARFLDMLQHRMMTLLYRAWASAQPALGFDRPGDDPYARHVGALVGIGMPSLRGRDGVADHAKLHYAGRLGPHQRSAGGLAAILGDCLGAPVAIEEFAGGWLRLPREGLARLRGGAGAARLGHDTVLGTRVWNAQHRFRILVGPIGFERAAGLLPGSPGMGQLADWVRLYAGPALEWELVPVIARETLPRLRLGRDTRLGWTSWLSSRPPARDDRQLRLRAAPPNASPSQGDIHG</sequence>
<dbReference type="NCBIfam" id="TIGR03347">
    <property type="entry name" value="VI_chp_1"/>
    <property type="match status" value="1"/>
</dbReference>
<dbReference type="PANTHER" id="PTHR35564">
    <property type="match status" value="1"/>
</dbReference>
<dbReference type="InterPro" id="IPR010732">
    <property type="entry name" value="T6SS_TssG-like"/>
</dbReference>
<accession>A0ABX5UTH5</accession>
<dbReference type="Proteomes" id="UP000298763">
    <property type="component" value="Chromosome"/>
</dbReference>
<evidence type="ECO:0000313" key="1">
    <source>
        <dbReference type="EMBL" id="QCP14560.1"/>
    </source>
</evidence>